<dbReference type="Proteomes" id="UP000253664">
    <property type="component" value="Unassembled WGS sequence"/>
</dbReference>
<evidence type="ECO:0000313" key="2">
    <source>
        <dbReference type="Proteomes" id="UP000253664"/>
    </source>
</evidence>
<evidence type="ECO:0000313" key="1">
    <source>
        <dbReference type="EMBL" id="RCI14433.1"/>
    </source>
</evidence>
<name>A0A367LJ15_9HYPO</name>
<keyword evidence="2" id="KW-1185">Reference proteome</keyword>
<dbReference type="AlphaFoldDB" id="A0A367LJ15"/>
<gene>
    <name evidence="1" type="ORF">L249_6165</name>
</gene>
<comment type="caution">
    <text evidence="1">The sequence shown here is derived from an EMBL/GenBank/DDBJ whole genome shotgun (WGS) entry which is preliminary data.</text>
</comment>
<sequence length="81" mass="8804">MSPPYTAASTSRTQTSSLTRISIPATETLTGLNTVCVLLRRPSAERAPRVRAGRPIADLLRVMRKKVIWLGFAALGIVVEL</sequence>
<protein>
    <submittedName>
        <fullName evidence="1">Uncharacterized protein</fullName>
    </submittedName>
</protein>
<reference evidence="1 2" key="1">
    <citation type="journal article" date="2015" name="BMC Genomics">
        <title>Insights from the genome of Ophiocordyceps polyrhachis-furcata to pathogenicity and host specificity in insect fungi.</title>
        <authorList>
            <person name="Wichadakul D."/>
            <person name="Kobmoo N."/>
            <person name="Ingsriswang S."/>
            <person name="Tangphatsornruang S."/>
            <person name="Chantasingh D."/>
            <person name="Luangsa-ard J.J."/>
            <person name="Eurwilaichitr L."/>
        </authorList>
    </citation>
    <scope>NUCLEOTIDE SEQUENCE [LARGE SCALE GENOMIC DNA]</scope>
    <source>
        <strain evidence="1 2">BCC 54312</strain>
    </source>
</reference>
<dbReference type="EMBL" id="LKCN02000004">
    <property type="protein sequence ID" value="RCI14433.1"/>
    <property type="molecule type" value="Genomic_DNA"/>
</dbReference>
<accession>A0A367LJ15</accession>
<organism evidence="1 2">
    <name type="scientific">Ophiocordyceps polyrhachis-furcata BCC 54312</name>
    <dbReference type="NCBI Taxonomy" id="1330021"/>
    <lineage>
        <taxon>Eukaryota</taxon>
        <taxon>Fungi</taxon>
        <taxon>Dikarya</taxon>
        <taxon>Ascomycota</taxon>
        <taxon>Pezizomycotina</taxon>
        <taxon>Sordariomycetes</taxon>
        <taxon>Hypocreomycetidae</taxon>
        <taxon>Hypocreales</taxon>
        <taxon>Ophiocordycipitaceae</taxon>
        <taxon>Ophiocordyceps</taxon>
    </lineage>
</organism>
<proteinExistence type="predicted"/>